<dbReference type="EMBL" id="JASCZI010000017">
    <property type="protein sequence ID" value="MED6106814.1"/>
    <property type="molecule type" value="Genomic_DNA"/>
</dbReference>
<feature type="region of interest" description="Disordered" evidence="1">
    <location>
        <begin position="682"/>
        <end position="788"/>
    </location>
</feature>
<evidence type="ECO:0008006" key="4">
    <source>
        <dbReference type="Google" id="ProtNLM"/>
    </source>
</evidence>
<feature type="compositionally biased region" description="Basic and acidic residues" evidence="1">
    <location>
        <begin position="321"/>
        <end position="333"/>
    </location>
</feature>
<accession>A0ABU6Q4Q7</accession>
<evidence type="ECO:0000313" key="3">
    <source>
        <dbReference type="Proteomes" id="UP001341840"/>
    </source>
</evidence>
<organism evidence="2 3">
    <name type="scientific">Stylosanthes scabra</name>
    <dbReference type="NCBI Taxonomy" id="79078"/>
    <lineage>
        <taxon>Eukaryota</taxon>
        <taxon>Viridiplantae</taxon>
        <taxon>Streptophyta</taxon>
        <taxon>Embryophyta</taxon>
        <taxon>Tracheophyta</taxon>
        <taxon>Spermatophyta</taxon>
        <taxon>Magnoliopsida</taxon>
        <taxon>eudicotyledons</taxon>
        <taxon>Gunneridae</taxon>
        <taxon>Pentapetalae</taxon>
        <taxon>rosids</taxon>
        <taxon>fabids</taxon>
        <taxon>Fabales</taxon>
        <taxon>Fabaceae</taxon>
        <taxon>Papilionoideae</taxon>
        <taxon>50 kb inversion clade</taxon>
        <taxon>dalbergioids sensu lato</taxon>
        <taxon>Dalbergieae</taxon>
        <taxon>Pterocarpus clade</taxon>
        <taxon>Stylosanthes</taxon>
    </lineage>
</organism>
<evidence type="ECO:0000313" key="2">
    <source>
        <dbReference type="EMBL" id="MED6106814.1"/>
    </source>
</evidence>
<feature type="compositionally biased region" description="Basic and acidic residues" evidence="1">
    <location>
        <begin position="46"/>
        <end position="62"/>
    </location>
</feature>
<sequence length="1163" mass="124760">MDINNNNRARDSRRPPPPPPLFTANAFPKRRHSSQEGEVELMQETDTVRLKAKKERDRDREPSKRRRAFYSHNTDEEDDSVANELRDGDVFDAGVSRAFSSNMASSSPPDSNHRRTFRPTSMPLLPPRPPSISREIIGVTVPRRARSACGKRTHESRAFGTSEEQSSQSAESLKKMKLIGPKTRLPKESKSCCSSEEDIEIEIAELLFDLKTSNNNYCSSSQKLEPSTSPSTLPSADADKKKVEDHSSSGLATNNSDQSAKVEKLSTESAKALVCGDAEDGSGHEIGSSEAAKLENDLNSGAGCGILPDGRSEFFTSESPSKLDVDKHEDSASTRDVPAISEDKGQRVDKFEIDLMAPPPMMASPERDFFSMGENSVKLEDEAERLVKKERMKEEDKEVTMDELKLDLKPSTHIEEQVRNMAVLEGPGNLMGVSRYMAPMQNAVKAEKTTVSPMAPQEHINFVLSQPRPKRCATHHYIARNIFLHQHCTKMNPLLASAVASDPPCDIKCSDINHMPFAGSMVVGKKSQKHSSGLNQSATTEKGWAATNEYSLASVRSSTLDNSLDSSQMKQVVLQQGSKPGSTGNLVHGPAFLFPTGQHEASMTTTAIPAAGVNSTGSAASPIKSHSSAAGALGTSSTLAGVTAAMSFSYPNLAANDTPYMTIVQNSGYPFPFTTPLGGSAAIRGASPAQPTPILNGPLYTSPLFHPLPHPQQHPHSQALIQPSYLNAGTSNGLSSSHKQSQGPQINGSSVLTSSALQLQQSQKQQHSLLSNPCKHDTGIAGENGPSIGGTAYSQKNVFGQNFTIPVQPVNLSFRPSGTSDSVGNNGGNFTDKQQQAQAPKGGDDRMPSHPFAIPFAGFNGSGVPSNLNFSSMAQNPVIFQNLPDIASWQGYQAASASHTTQQNIYSVTEGKCGGKSSHQDDEKKASISGKPSTNVPTALVFDNSSKNLNFLSPSMNGNWPSHSLTSTTSSLPLSSIASNSQQPLQLFHLQQQHGMLQQLPAMPTQYKASSTNSTTATKYVNSPTVFPQTLNQCKISSQASQSKNTSIITSATPTMNGFSHEQGRVLQGHSQISFVGNYMPSLPPQQGQHLLSNTQPFSTNTIVAGTPPNGSKPVPSLSINTSQKHQTENSSAATGQKSSPVCGRNVPSILSSCPSHLSELKY</sequence>
<keyword evidence="3" id="KW-1185">Reference proteome</keyword>
<proteinExistence type="predicted"/>
<dbReference type="PANTHER" id="PTHR34798:SF1">
    <property type="entry name" value="TIC-LIKE PROTEIN"/>
    <property type="match status" value="1"/>
</dbReference>
<feature type="region of interest" description="Disordered" evidence="1">
    <location>
        <begin position="912"/>
        <end position="935"/>
    </location>
</feature>
<feature type="region of interest" description="Disordered" evidence="1">
    <location>
        <begin position="218"/>
        <end position="345"/>
    </location>
</feature>
<feature type="compositionally biased region" description="Polar residues" evidence="1">
    <location>
        <begin position="1118"/>
        <end position="1140"/>
    </location>
</feature>
<dbReference type="PANTHER" id="PTHR34798">
    <property type="entry name" value="PROTEIN TIME FOR COFFEE"/>
    <property type="match status" value="1"/>
</dbReference>
<feature type="compositionally biased region" description="Low complexity" evidence="1">
    <location>
        <begin position="226"/>
        <end position="235"/>
    </location>
</feature>
<feature type="compositionally biased region" description="Basic and acidic residues" evidence="1">
    <location>
        <begin position="237"/>
        <end position="247"/>
    </location>
</feature>
<dbReference type="InterPro" id="IPR039317">
    <property type="entry name" value="TIC"/>
</dbReference>
<feature type="region of interest" description="Disordered" evidence="1">
    <location>
        <begin position="100"/>
        <end position="194"/>
    </location>
</feature>
<feature type="compositionally biased region" description="Low complexity" evidence="1">
    <location>
        <begin position="162"/>
        <end position="171"/>
    </location>
</feature>
<feature type="compositionally biased region" description="Polar residues" evidence="1">
    <location>
        <begin position="815"/>
        <end position="838"/>
    </location>
</feature>
<feature type="compositionally biased region" description="Low complexity" evidence="1">
    <location>
        <begin position="100"/>
        <end position="110"/>
    </location>
</feature>
<feature type="compositionally biased region" description="Polar residues" evidence="1">
    <location>
        <begin position="719"/>
        <end position="748"/>
    </location>
</feature>
<feature type="region of interest" description="Disordered" evidence="1">
    <location>
        <begin position="815"/>
        <end position="848"/>
    </location>
</feature>
<reference evidence="2 3" key="1">
    <citation type="journal article" date="2023" name="Plants (Basel)">
        <title>Bridging the Gap: Combining Genomics and Transcriptomics Approaches to Understand Stylosanthes scabra, an Orphan Legume from the Brazilian Caatinga.</title>
        <authorList>
            <person name="Ferreira-Neto J.R.C."/>
            <person name="da Silva M.D."/>
            <person name="Binneck E."/>
            <person name="de Melo N.F."/>
            <person name="da Silva R.H."/>
            <person name="de Melo A.L.T.M."/>
            <person name="Pandolfi V."/>
            <person name="Bustamante F.O."/>
            <person name="Brasileiro-Vidal A.C."/>
            <person name="Benko-Iseppon A.M."/>
        </authorList>
    </citation>
    <scope>NUCLEOTIDE SEQUENCE [LARGE SCALE GENOMIC DNA]</scope>
    <source>
        <tissue evidence="2">Leaves</tissue>
    </source>
</reference>
<comment type="caution">
    <text evidence="2">The sequence shown here is derived from an EMBL/GenBank/DDBJ whole genome shotgun (WGS) entry which is preliminary data.</text>
</comment>
<feature type="region of interest" description="Disordered" evidence="1">
    <location>
        <begin position="1"/>
        <end position="88"/>
    </location>
</feature>
<protein>
    <recommendedName>
        <fullName evidence="4">Protein TIME FOR COFFEE</fullName>
    </recommendedName>
</protein>
<name>A0ABU6Q4Q7_9FABA</name>
<dbReference type="Proteomes" id="UP001341840">
    <property type="component" value="Unassembled WGS sequence"/>
</dbReference>
<gene>
    <name evidence="2" type="ORF">PIB30_007840</name>
</gene>
<evidence type="ECO:0000256" key="1">
    <source>
        <dbReference type="SAM" id="MobiDB-lite"/>
    </source>
</evidence>
<feature type="region of interest" description="Disordered" evidence="1">
    <location>
        <begin position="1099"/>
        <end position="1152"/>
    </location>
</feature>
<feature type="compositionally biased region" description="Polar residues" evidence="1">
    <location>
        <begin position="248"/>
        <end position="259"/>
    </location>
</feature>
<feature type="compositionally biased region" description="Low complexity" evidence="1">
    <location>
        <begin position="749"/>
        <end position="771"/>
    </location>
</feature>